<protein>
    <submittedName>
        <fullName evidence="1">Uncharacterized protein</fullName>
    </submittedName>
</protein>
<gene>
    <name evidence="1" type="ORF">ENK37_03405</name>
</gene>
<name>A0A7C4V5L5_9DEIN</name>
<evidence type="ECO:0000313" key="1">
    <source>
        <dbReference type="EMBL" id="HGY09091.1"/>
    </source>
</evidence>
<sequence>MTLEMILAANTAYEEAIIAAFNGSYDEAASHHDQSIDLAAAAKRRLRDVDAAYAMMLEDIAIERYPGNPLAPQLEPEELLGELADAVLIDANTALFGEIAESIKAQNLVETFKQERALFAKVGRRFDPYLEALRESRAQLEANARDPRVWVQVVDEGGVPIRSTYLVLLTAYLGAFQRFVYSTAISTDLYYETEGYGRLAHERTTVRR</sequence>
<comment type="caution">
    <text evidence="1">The sequence shown here is derived from an EMBL/GenBank/DDBJ whole genome shotgun (WGS) entry which is preliminary data.</text>
</comment>
<dbReference type="Proteomes" id="UP000885759">
    <property type="component" value="Unassembled WGS sequence"/>
</dbReference>
<dbReference type="EMBL" id="DRPZ01000091">
    <property type="protein sequence ID" value="HGY09091.1"/>
    <property type="molecule type" value="Genomic_DNA"/>
</dbReference>
<organism evidence="1">
    <name type="scientific">Oceanithermus profundus</name>
    <dbReference type="NCBI Taxonomy" id="187137"/>
    <lineage>
        <taxon>Bacteria</taxon>
        <taxon>Thermotogati</taxon>
        <taxon>Deinococcota</taxon>
        <taxon>Deinococci</taxon>
        <taxon>Thermales</taxon>
        <taxon>Thermaceae</taxon>
        <taxon>Oceanithermus</taxon>
    </lineage>
</organism>
<proteinExistence type="predicted"/>
<dbReference type="AlphaFoldDB" id="A0A7C4V5L5"/>
<accession>A0A7C4V5L5</accession>
<reference evidence="1" key="1">
    <citation type="journal article" date="2020" name="mSystems">
        <title>Genome- and Community-Level Interaction Insights into Carbon Utilization and Element Cycling Functions of Hydrothermarchaeota in Hydrothermal Sediment.</title>
        <authorList>
            <person name="Zhou Z."/>
            <person name="Liu Y."/>
            <person name="Xu W."/>
            <person name="Pan J."/>
            <person name="Luo Z.H."/>
            <person name="Li M."/>
        </authorList>
    </citation>
    <scope>NUCLEOTIDE SEQUENCE [LARGE SCALE GENOMIC DNA]</scope>
    <source>
        <strain evidence="1">HyVt-570</strain>
    </source>
</reference>